<feature type="domain" description="AHC1-like C2H2 zinc-finger" evidence="2">
    <location>
        <begin position="293"/>
        <end position="337"/>
    </location>
</feature>
<evidence type="ECO:0000313" key="4">
    <source>
        <dbReference type="Proteomes" id="UP001345013"/>
    </source>
</evidence>
<feature type="compositionally biased region" description="Basic and acidic residues" evidence="1">
    <location>
        <begin position="582"/>
        <end position="602"/>
    </location>
</feature>
<dbReference type="PROSITE" id="PS51257">
    <property type="entry name" value="PROKAR_LIPOPROTEIN"/>
    <property type="match status" value="1"/>
</dbReference>
<feature type="compositionally biased region" description="Polar residues" evidence="1">
    <location>
        <begin position="501"/>
        <end position="518"/>
    </location>
</feature>
<comment type="caution">
    <text evidence="3">The sequence shown here is derived from an EMBL/GenBank/DDBJ whole genome shotgun (WGS) entry which is preliminary data.</text>
</comment>
<feature type="compositionally biased region" description="Polar residues" evidence="1">
    <location>
        <begin position="65"/>
        <end position="83"/>
    </location>
</feature>
<feature type="compositionally biased region" description="Polar residues" evidence="1">
    <location>
        <begin position="482"/>
        <end position="492"/>
    </location>
</feature>
<feature type="compositionally biased region" description="Pro residues" evidence="1">
    <location>
        <begin position="617"/>
        <end position="629"/>
    </location>
</feature>
<name>A0ABR0KH02_9EURO</name>
<dbReference type="Proteomes" id="UP001345013">
    <property type="component" value="Unassembled WGS sequence"/>
</dbReference>
<dbReference type="InterPro" id="IPR058706">
    <property type="entry name" value="zf-C2H2_AHC1-like"/>
</dbReference>
<gene>
    <name evidence="3" type="ORF">LTR24_003453</name>
</gene>
<evidence type="ECO:0000256" key="1">
    <source>
        <dbReference type="SAM" id="MobiDB-lite"/>
    </source>
</evidence>
<feature type="compositionally biased region" description="Polar residues" evidence="1">
    <location>
        <begin position="550"/>
        <end position="559"/>
    </location>
</feature>
<organism evidence="3 4">
    <name type="scientific">Lithohypha guttulata</name>
    <dbReference type="NCBI Taxonomy" id="1690604"/>
    <lineage>
        <taxon>Eukaryota</taxon>
        <taxon>Fungi</taxon>
        <taxon>Dikarya</taxon>
        <taxon>Ascomycota</taxon>
        <taxon>Pezizomycotina</taxon>
        <taxon>Eurotiomycetes</taxon>
        <taxon>Chaetothyriomycetidae</taxon>
        <taxon>Chaetothyriales</taxon>
        <taxon>Trichomeriaceae</taxon>
        <taxon>Lithohypha</taxon>
    </lineage>
</organism>
<evidence type="ECO:0000259" key="2">
    <source>
        <dbReference type="Pfam" id="PF25909"/>
    </source>
</evidence>
<dbReference type="EMBL" id="JAVRRG010000032">
    <property type="protein sequence ID" value="KAK5094753.1"/>
    <property type="molecule type" value="Genomic_DNA"/>
</dbReference>
<feature type="compositionally biased region" description="Basic and acidic residues" evidence="1">
    <location>
        <begin position="644"/>
        <end position="654"/>
    </location>
</feature>
<accession>A0ABR0KH02</accession>
<keyword evidence="4" id="KW-1185">Reference proteome</keyword>
<protein>
    <recommendedName>
        <fullName evidence="2">AHC1-like C2H2 zinc-finger domain-containing protein</fullName>
    </recommendedName>
</protein>
<proteinExistence type="predicted"/>
<reference evidence="3 4" key="1">
    <citation type="submission" date="2023-08" db="EMBL/GenBank/DDBJ databases">
        <title>Black Yeasts Isolated from many extreme environments.</title>
        <authorList>
            <person name="Coleine C."/>
            <person name="Stajich J.E."/>
            <person name="Selbmann L."/>
        </authorList>
    </citation>
    <scope>NUCLEOTIDE SEQUENCE [LARGE SCALE GENOMIC DNA]</scope>
    <source>
        <strain evidence="3 4">CCFEE 5885</strain>
    </source>
</reference>
<sequence>MLRILSWNSNTGFEKMQSRDLSSSAQNASPSVVSCASATAKRKRPLEPASLPSTASQAVKPPSSAEVNSLAAQPSNNNSNAYTTPIVAEPPALRSIPAPKDFANDAMMEIDPKPLSPEKVKSKEEAQLATMRQTISSQMSLEILLKHRELRLIDQELAKCQVALEQLRRCTEIPYPALQPGLEQVSLGKGSAVRKPSERHPARSPAPWGVTDGPYSRHYAKWLLPDPQFDGGESESAGPVSNASIHGRSTRGHYTDFAQMVGKISRSQRALNSGLPAGYAEPKQKPTGPMVLKRKSDGKMVKLVCPDCGRFDFGSAQGFINHCRIGHQRNFASHDAAAEGCGEPLELDENGAVKGTPAETPVANVPTVLSIPAIATPPTTPVAAPTSSATAHPLVRSAHLIPKDAPAKLLVKGGCIPKTERKASKAKKVAPAQGQCPEAPNLSAFLQQQGVSLNLQDAVSDAKVKVELHEDISDEDMDGDSPLSTPVGNSRHPQVAGSKQPMKSTGHTSASRKSNFAQARSPEDLTRSLANVDTASEGIQFNHFMPLVPSPTNESTQAPSLIDDDEEMEPQSPPSSDEMDDSDVHFHVRDDEHPEEGNELRGPEVPAQTTCTRPAAPVQPPMAAPPPFAQPLDPKVRRANFIAEHPRSEDQNDQKRRKTGP</sequence>
<feature type="region of interest" description="Disordered" evidence="1">
    <location>
        <begin position="189"/>
        <end position="210"/>
    </location>
</feature>
<feature type="region of interest" description="Disordered" evidence="1">
    <location>
        <begin position="470"/>
        <end position="525"/>
    </location>
</feature>
<feature type="region of interest" description="Disordered" evidence="1">
    <location>
        <begin position="543"/>
        <end position="661"/>
    </location>
</feature>
<dbReference type="Pfam" id="PF25909">
    <property type="entry name" value="zf-C2H2_AHC1"/>
    <property type="match status" value="1"/>
</dbReference>
<evidence type="ECO:0000313" key="3">
    <source>
        <dbReference type="EMBL" id="KAK5094753.1"/>
    </source>
</evidence>
<feature type="region of interest" description="Disordered" evidence="1">
    <location>
        <begin position="18"/>
        <end position="84"/>
    </location>
</feature>
<feature type="compositionally biased region" description="Polar residues" evidence="1">
    <location>
        <begin position="19"/>
        <end position="37"/>
    </location>
</feature>